<reference evidence="1" key="1">
    <citation type="submission" date="2022-03" db="EMBL/GenBank/DDBJ databases">
        <authorList>
            <person name="Sayadi A."/>
        </authorList>
    </citation>
    <scope>NUCLEOTIDE SEQUENCE</scope>
</reference>
<proteinExistence type="predicted"/>
<sequence>MKNAGTTGISRNSYIMNLQLLLRIHTEKCILKLDMRVEGSISPPRIGSCTSIFTNTYFLPFVARVAYFVS</sequence>
<evidence type="ECO:0000313" key="1">
    <source>
        <dbReference type="EMBL" id="CAH1985338.1"/>
    </source>
</evidence>
<organism evidence="1 2">
    <name type="scientific">Acanthoscelides obtectus</name>
    <name type="common">Bean weevil</name>
    <name type="synonym">Bruchus obtectus</name>
    <dbReference type="NCBI Taxonomy" id="200917"/>
    <lineage>
        <taxon>Eukaryota</taxon>
        <taxon>Metazoa</taxon>
        <taxon>Ecdysozoa</taxon>
        <taxon>Arthropoda</taxon>
        <taxon>Hexapoda</taxon>
        <taxon>Insecta</taxon>
        <taxon>Pterygota</taxon>
        <taxon>Neoptera</taxon>
        <taxon>Endopterygota</taxon>
        <taxon>Coleoptera</taxon>
        <taxon>Polyphaga</taxon>
        <taxon>Cucujiformia</taxon>
        <taxon>Chrysomeloidea</taxon>
        <taxon>Chrysomelidae</taxon>
        <taxon>Bruchinae</taxon>
        <taxon>Bruchini</taxon>
        <taxon>Acanthoscelides</taxon>
    </lineage>
</organism>
<accession>A0A9P0PLB8</accession>
<dbReference type="EMBL" id="CAKOFQ010006976">
    <property type="protein sequence ID" value="CAH1985338.1"/>
    <property type="molecule type" value="Genomic_DNA"/>
</dbReference>
<comment type="caution">
    <text evidence="1">The sequence shown here is derived from an EMBL/GenBank/DDBJ whole genome shotgun (WGS) entry which is preliminary data.</text>
</comment>
<dbReference type="AlphaFoldDB" id="A0A9P0PLB8"/>
<gene>
    <name evidence="1" type="ORF">ACAOBT_LOCUS16625</name>
</gene>
<dbReference type="Proteomes" id="UP001152888">
    <property type="component" value="Unassembled WGS sequence"/>
</dbReference>
<evidence type="ECO:0000313" key="2">
    <source>
        <dbReference type="Proteomes" id="UP001152888"/>
    </source>
</evidence>
<name>A0A9P0PLB8_ACAOB</name>
<keyword evidence="2" id="KW-1185">Reference proteome</keyword>
<protein>
    <submittedName>
        <fullName evidence="1">Uncharacterized protein</fullName>
    </submittedName>
</protein>